<name>A0AAW6TX30_9BACT</name>
<dbReference type="Proteomes" id="UP001431776">
    <property type="component" value="Unassembled WGS sequence"/>
</dbReference>
<dbReference type="InterPro" id="IPR012334">
    <property type="entry name" value="Pectin_lyas_fold"/>
</dbReference>
<dbReference type="RefSeq" id="WP_349245672.1">
    <property type="nucleotide sequence ID" value="NZ_JASCXX010000018.1"/>
</dbReference>
<dbReference type="CDD" id="cd00146">
    <property type="entry name" value="PKD"/>
    <property type="match status" value="1"/>
</dbReference>
<keyword evidence="4" id="KW-1185">Reference proteome</keyword>
<dbReference type="InterPro" id="IPR011050">
    <property type="entry name" value="Pectin_lyase_fold/virulence"/>
</dbReference>
<dbReference type="SUPFAM" id="SSF49299">
    <property type="entry name" value="PKD domain"/>
    <property type="match status" value="1"/>
</dbReference>
<protein>
    <submittedName>
        <fullName evidence="3">Right-handed parallel beta-helix repeat-containing protein</fullName>
    </submittedName>
</protein>
<accession>A0AAW6TX30</accession>
<dbReference type="Pfam" id="PF00801">
    <property type="entry name" value="PKD"/>
    <property type="match status" value="1"/>
</dbReference>
<dbReference type="InterPro" id="IPR000601">
    <property type="entry name" value="PKD_dom"/>
</dbReference>
<organism evidence="3 4">
    <name type="scientific">Anaerobaca lacustris</name>
    <dbReference type="NCBI Taxonomy" id="3044600"/>
    <lineage>
        <taxon>Bacteria</taxon>
        <taxon>Pseudomonadati</taxon>
        <taxon>Planctomycetota</taxon>
        <taxon>Phycisphaerae</taxon>
        <taxon>Sedimentisphaerales</taxon>
        <taxon>Anaerobacaceae</taxon>
        <taxon>Anaerobaca</taxon>
    </lineage>
</organism>
<feature type="domain" description="Right handed beta helix" evidence="2">
    <location>
        <begin position="229"/>
        <end position="394"/>
    </location>
</feature>
<evidence type="ECO:0000259" key="1">
    <source>
        <dbReference type="Pfam" id="PF00801"/>
    </source>
</evidence>
<dbReference type="Gene3D" id="2.160.20.10">
    <property type="entry name" value="Single-stranded right-handed beta-helix, Pectin lyase-like"/>
    <property type="match status" value="2"/>
</dbReference>
<evidence type="ECO:0000259" key="2">
    <source>
        <dbReference type="Pfam" id="PF13229"/>
    </source>
</evidence>
<comment type="caution">
    <text evidence="3">The sequence shown here is derived from an EMBL/GenBank/DDBJ whole genome shotgun (WGS) entry which is preliminary data.</text>
</comment>
<dbReference type="Pfam" id="PF13229">
    <property type="entry name" value="Beta_helix"/>
    <property type="match status" value="1"/>
</dbReference>
<dbReference type="SUPFAM" id="SSF51126">
    <property type="entry name" value="Pectin lyase-like"/>
    <property type="match status" value="2"/>
</dbReference>
<dbReference type="InterPro" id="IPR035986">
    <property type="entry name" value="PKD_dom_sf"/>
</dbReference>
<reference evidence="3" key="1">
    <citation type="submission" date="2023-05" db="EMBL/GenBank/DDBJ databases">
        <title>Anaerotaeda fermentans gen. nov., sp. nov., a novel anaerobic planctomycete of the new family within the order Sedimentisphaerales isolated from Taman Peninsula, Russia.</title>
        <authorList>
            <person name="Khomyakova M.A."/>
            <person name="Merkel A.Y."/>
            <person name="Slobodkin A.I."/>
        </authorList>
    </citation>
    <scope>NUCLEOTIDE SEQUENCE</scope>
    <source>
        <strain evidence="3">M17dextr</strain>
    </source>
</reference>
<sequence>MFAVSKQIAGGIGPLMWSVLLLLGARTEGATANPLPSVHALVEAAERGAVIELPAGTFELDRPLVIDKPLSLAGRGKDRTVLRSTAGQTGAMLIVRNVSGVHLARFTLDGAGNAHVSQGIVLSNGSGHRLEELCIRDIPGSGDFGPHGIYASANVTDSVFARLEIRNIGCDSEWGAGIRIGKGGRGNTIEDNDLSGFGRGGILTTHGSTDTRILRNSVREFGFAGPGLGIEVWGSGRRVVIEDNSVDHWISVDGQEDVAIRRNAITGAADPARIGSYVLELVNSQRVVMTDNVASGGNQIGISVSNRARKDLAYWARNRMAGCQTWGAQIQGEEGGAHRMYFYRNVFEQTRKSERSLYPGAAGHGFRFNGNAFEMVLHANRMVGNRGAGIQLGGPNLDRLTFIENVVQDNDGPAVAGAFRGDHLLWRADDVSGNQGGDNALTSKGFDERSLPDLAIRISADPKTGKPVTFQLEGFDPARFSEVLWDLDHGIPRTGRTVEHTYDCPGRHRIAAIAWTTDGQATLAEATLTLTD</sequence>
<dbReference type="AlphaFoldDB" id="A0AAW6TX30"/>
<dbReference type="InterPro" id="IPR006626">
    <property type="entry name" value="PbH1"/>
</dbReference>
<gene>
    <name evidence="3" type="ORF">QJ522_14470</name>
</gene>
<dbReference type="InterPro" id="IPR039448">
    <property type="entry name" value="Beta_helix"/>
</dbReference>
<evidence type="ECO:0000313" key="4">
    <source>
        <dbReference type="Proteomes" id="UP001431776"/>
    </source>
</evidence>
<feature type="domain" description="PKD" evidence="1">
    <location>
        <begin position="458"/>
        <end position="523"/>
    </location>
</feature>
<evidence type="ECO:0000313" key="3">
    <source>
        <dbReference type="EMBL" id="MDI6450261.1"/>
    </source>
</evidence>
<dbReference type="EMBL" id="JASCXX010000018">
    <property type="protein sequence ID" value="MDI6450261.1"/>
    <property type="molecule type" value="Genomic_DNA"/>
</dbReference>
<dbReference type="SMART" id="SM00710">
    <property type="entry name" value="PbH1"/>
    <property type="match status" value="8"/>
</dbReference>
<proteinExistence type="predicted"/>